<gene>
    <name evidence="1" type="ORF">I6J18_21845</name>
</gene>
<name>A0A974S1F9_PERPY</name>
<dbReference type="KEGG" id="ppsr:I6J18_21845"/>
<accession>A0A974S1F9</accession>
<dbReference type="Proteomes" id="UP000595254">
    <property type="component" value="Chromosome"/>
</dbReference>
<keyword evidence="2" id="KW-1185">Reference proteome</keyword>
<dbReference type="AlphaFoldDB" id="A0A974S1F9"/>
<proteinExistence type="predicted"/>
<reference evidence="1 2" key="1">
    <citation type="submission" date="2021-01" db="EMBL/GenBank/DDBJ databases">
        <title>FDA dAtabase for Regulatory Grade micrObial Sequences (FDA-ARGOS): Supporting development and validation of Infectious Disease Dx tests.</title>
        <authorList>
            <person name="Nelson B."/>
            <person name="Plummer A."/>
            <person name="Tallon L."/>
            <person name="Sadzewicz L."/>
            <person name="Zhao X."/>
            <person name="Boylan J."/>
            <person name="Ott S."/>
            <person name="Bowen H."/>
            <person name="Vavikolanu K."/>
            <person name="Mehta A."/>
            <person name="Aluvathingal J."/>
            <person name="Nadendla S."/>
            <person name="Myers T."/>
            <person name="Yan Y."/>
            <person name="Sichtig H."/>
        </authorList>
    </citation>
    <scope>NUCLEOTIDE SEQUENCE [LARGE SCALE GENOMIC DNA]</scope>
    <source>
        <strain evidence="1 2">FDAARGOS_1161</strain>
    </source>
</reference>
<protein>
    <submittedName>
        <fullName evidence="1">Uncharacterized protein</fullName>
    </submittedName>
</protein>
<dbReference type="RefSeq" id="WP_040376254.1">
    <property type="nucleotide sequence ID" value="NZ_CP068053.1"/>
</dbReference>
<sequence>MGSCKIASKEILDLLNEINAGLDQLEKGVAASVHKQSTSLWSTQEHLVQTVEADFVKTEGKWNAGVDFAEKESMNHLMNQADLKRSMPSYEIS</sequence>
<organism evidence="1 2">
    <name type="scientific">Peribacillus psychrosaccharolyticus</name>
    <name type="common">Bacillus psychrosaccharolyticus</name>
    <dbReference type="NCBI Taxonomy" id="1407"/>
    <lineage>
        <taxon>Bacteria</taxon>
        <taxon>Bacillati</taxon>
        <taxon>Bacillota</taxon>
        <taxon>Bacilli</taxon>
        <taxon>Bacillales</taxon>
        <taxon>Bacillaceae</taxon>
        <taxon>Peribacillus</taxon>
    </lineage>
</organism>
<evidence type="ECO:0000313" key="1">
    <source>
        <dbReference type="EMBL" id="QQT00190.1"/>
    </source>
</evidence>
<evidence type="ECO:0000313" key="2">
    <source>
        <dbReference type="Proteomes" id="UP000595254"/>
    </source>
</evidence>
<dbReference type="EMBL" id="CP068053">
    <property type="protein sequence ID" value="QQT00190.1"/>
    <property type="molecule type" value="Genomic_DNA"/>
</dbReference>